<dbReference type="STRING" id="1279009.ADICEAN_00621"/>
<evidence type="ECO:0000313" key="3">
    <source>
        <dbReference type="Proteomes" id="UP000011910"/>
    </source>
</evidence>
<keyword evidence="1" id="KW-0732">Signal</keyword>
<proteinExistence type="predicted"/>
<name>M7N6H1_9BACT</name>
<accession>M7N6H1</accession>
<dbReference type="RefSeq" id="WP_009194028.1">
    <property type="nucleotide sequence ID" value="NZ_AODQ01000009.1"/>
</dbReference>
<comment type="caution">
    <text evidence="2">The sequence shown here is derived from an EMBL/GenBank/DDBJ whole genome shotgun (WGS) entry which is preliminary data.</text>
</comment>
<dbReference type="OrthoDB" id="979024at2"/>
<evidence type="ECO:0008006" key="4">
    <source>
        <dbReference type="Google" id="ProtNLM"/>
    </source>
</evidence>
<feature type="signal peptide" evidence="1">
    <location>
        <begin position="1"/>
        <end position="24"/>
    </location>
</feature>
<keyword evidence="3" id="KW-1185">Reference proteome</keyword>
<dbReference type="Proteomes" id="UP000011910">
    <property type="component" value="Unassembled WGS sequence"/>
</dbReference>
<gene>
    <name evidence="2" type="ORF">ADICEAN_00621</name>
</gene>
<reference evidence="2 3" key="1">
    <citation type="journal article" date="2013" name="Genome Announc.">
        <title>Draft Genome Sequence of Cesiribacter andamanensis Strain AMV16T, Isolated from a Soil Sample from a Mud Volcano in the Andaman Islands, India.</title>
        <authorList>
            <person name="Shivaji S."/>
            <person name="Ara S."/>
            <person name="Begum Z."/>
            <person name="Srinivas T.N."/>
            <person name="Singh A."/>
            <person name="Kumar Pinnaka A."/>
        </authorList>
    </citation>
    <scope>NUCLEOTIDE SEQUENCE [LARGE SCALE GENOMIC DNA]</scope>
    <source>
        <strain evidence="2 3">AMV16</strain>
    </source>
</reference>
<dbReference type="AlphaFoldDB" id="M7N6H1"/>
<evidence type="ECO:0000313" key="2">
    <source>
        <dbReference type="EMBL" id="EMR04213.1"/>
    </source>
</evidence>
<feature type="chain" id="PRO_5004082099" description="GLPGLI family protein" evidence="1">
    <location>
        <begin position="25"/>
        <end position="241"/>
    </location>
</feature>
<protein>
    <recommendedName>
        <fullName evidence="4">GLPGLI family protein</fullName>
    </recommendedName>
</protein>
<sequence>MRINFIHLLVLFLLIGVGAAPASAQQRGDLWFKGMVELETGQRLQGAISYYSDFKAALLQIRTDGRTLSYDANQVVFFRFYDDQLGITRTFYSLPFTPEGSGHEIMLFFETLLEGGYLTALSKTEFRTETRQPRNPYMYRGHYIPSWYDRNAMRGYSVVVPYETIYLVTPDSHIEAYNQPTSLASQEVRFRKPNPDMLMQLVRDKRSQVDAFISQNKLDVRKRQDLLRVVQYYNEIKDRSN</sequence>
<evidence type="ECO:0000256" key="1">
    <source>
        <dbReference type="SAM" id="SignalP"/>
    </source>
</evidence>
<organism evidence="2 3">
    <name type="scientific">Cesiribacter andamanensis AMV16</name>
    <dbReference type="NCBI Taxonomy" id="1279009"/>
    <lineage>
        <taxon>Bacteria</taxon>
        <taxon>Pseudomonadati</taxon>
        <taxon>Bacteroidota</taxon>
        <taxon>Cytophagia</taxon>
        <taxon>Cytophagales</taxon>
        <taxon>Cesiribacteraceae</taxon>
        <taxon>Cesiribacter</taxon>
    </lineage>
</organism>
<dbReference type="EMBL" id="AODQ01000009">
    <property type="protein sequence ID" value="EMR04213.1"/>
    <property type="molecule type" value="Genomic_DNA"/>
</dbReference>